<feature type="coiled-coil region" evidence="1">
    <location>
        <begin position="123"/>
        <end position="164"/>
    </location>
</feature>
<accession>A0ABQ4YBC4</accession>
<evidence type="ECO:0000313" key="4">
    <source>
        <dbReference type="Proteomes" id="UP001151760"/>
    </source>
</evidence>
<keyword evidence="4" id="KW-1185">Reference proteome</keyword>
<sequence>MDREIAKSTITPDMCDNEIQTDHNAVECDDERVALANLIANLKRDIDEKTKRFKSNKESKPSLTQNEIDANLLLAETELVDQAWVKHSKDHFRAPTAKDMEILIKTCLMPLALKTQNDSFAFVHELKKEMHADLKYVESLENEIDELESDKAEFSNMYDMLLQECVSNDVMCSYLHSLSDLDAHAELQCLYEHKVKECDVCPKSFEQTESVKQMKNDTVCKEKASNVFLKEREQYFEIQDLKAQLQDKDIAISELKKLIEKNKGKGIDMSNIARNQSRTNTRTDIDTEAKISKPSREIISKNVNGIKKQIAEEQTVKGDMSIEEMRHEQQLVDRKIKEITNDLGIRKYEAEIMSEFERDWNQRNGIIISKNDPILEEFAGELAHIAPIPPGIVEADFDPNDDTSSDDDDFEDIDDHTEETRSGSTTTHANYSLPEYESFHFDNPSFPRPPPKPPDVEICSNFEPDSAVINNFDVLNNDEPFDQGGVEKVDSNVIPDSPDMYDNEIQTDYNVVECDDERVALANLIENLKLDIDENKMIQKKLKKANASVTQELKECKSTLVETSRTLGDSNSIRDSCLVAL</sequence>
<organism evidence="3 4">
    <name type="scientific">Tanacetum coccineum</name>
    <dbReference type="NCBI Taxonomy" id="301880"/>
    <lineage>
        <taxon>Eukaryota</taxon>
        <taxon>Viridiplantae</taxon>
        <taxon>Streptophyta</taxon>
        <taxon>Embryophyta</taxon>
        <taxon>Tracheophyta</taxon>
        <taxon>Spermatophyta</taxon>
        <taxon>Magnoliopsida</taxon>
        <taxon>eudicotyledons</taxon>
        <taxon>Gunneridae</taxon>
        <taxon>Pentapetalae</taxon>
        <taxon>asterids</taxon>
        <taxon>campanulids</taxon>
        <taxon>Asterales</taxon>
        <taxon>Asteraceae</taxon>
        <taxon>Asteroideae</taxon>
        <taxon>Anthemideae</taxon>
        <taxon>Anthemidinae</taxon>
        <taxon>Tanacetum</taxon>
    </lineage>
</organism>
<proteinExistence type="predicted"/>
<keyword evidence="1" id="KW-0175">Coiled coil</keyword>
<feature type="compositionally biased region" description="Acidic residues" evidence="2">
    <location>
        <begin position="395"/>
        <end position="417"/>
    </location>
</feature>
<evidence type="ECO:0000313" key="3">
    <source>
        <dbReference type="EMBL" id="GJS74202.1"/>
    </source>
</evidence>
<evidence type="ECO:0000256" key="1">
    <source>
        <dbReference type="SAM" id="Coils"/>
    </source>
</evidence>
<name>A0ABQ4YBC4_9ASTR</name>
<dbReference type="Proteomes" id="UP001151760">
    <property type="component" value="Unassembled WGS sequence"/>
</dbReference>
<evidence type="ECO:0000256" key="2">
    <source>
        <dbReference type="SAM" id="MobiDB-lite"/>
    </source>
</evidence>
<reference evidence="3" key="2">
    <citation type="submission" date="2022-01" db="EMBL/GenBank/DDBJ databases">
        <authorList>
            <person name="Yamashiro T."/>
            <person name="Shiraishi A."/>
            <person name="Satake H."/>
            <person name="Nakayama K."/>
        </authorList>
    </citation>
    <scope>NUCLEOTIDE SEQUENCE</scope>
</reference>
<gene>
    <name evidence="3" type="ORF">Tco_0707043</name>
</gene>
<dbReference type="EMBL" id="BQNB010010213">
    <property type="protein sequence ID" value="GJS74202.1"/>
    <property type="molecule type" value="Genomic_DNA"/>
</dbReference>
<protein>
    <submittedName>
        <fullName evidence="3">Uncharacterized protein</fullName>
    </submittedName>
</protein>
<feature type="region of interest" description="Disordered" evidence="2">
    <location>
        <begin position="391"/>
        <end position="429"/>
    </location>
</feature>
<reference evidence="3" key="1">
    <citation type="journal article" date="2022" name="Int. J. Mol. Sci.">
        <title>Draft Genome of Tanacetum Coccineum: Genomic Comparison of Closely Related Tanacetum-Family Plants.</title>
        <authorList>
            <person name="Yamashiro T."/>
            <person name="Shiraishi A."/>
            <person name="Nakayama K."/>
            <person name="Satake H."/>
        </authorList>
    </citation>
    <scope>NUCLEOTIDE SEQUENCE</scope>
</reference>
<comment type="caution">
    <text evidence="3">The sequence shown here is derived from an EMBL/GenBank/DDBJ whole genome shotgun (WGS) entry which is preliminary data.</text>
</comment>